<dbReference type="NCBIfam" id="TIGR01552">
    <property type="entry name" value="phd_fam"/>
    <property type="match status" value="1"/>
</dbReference>
<keyword evidence="3" id="KW-0614">Plasmid</keyword>
<gene>
    <name evidence="3" type="ordered locus">msr9189</name>
</gene>
<geneLocation type="plasmid" evidence="3 4">
    <name>pMLa</name>
</geneLocation>
<sequence length="72" mass="8233">MMTRFTLTDLGNKSGEVVEAAYRGPVEITKRGTRKFVLLTAEHFDRLSERNAQRRIVSKTSRELSVMKFSLA</sequence>
<organism evidence="3 4">
    <name type="scientific">Mesorhizobium japonicum (strain LMG 29417 / CECT 9101 / MAFF 303099)</name>
    <name type="common">Mesorhizobium loti (strain MAFF 303099)</name>
    <dbReference type="NCBI Taxonomy" id="266835"/>
    <lineage>
        <taxon>Bacteria</taxon>
        <taxon>Pseudomonadati</taxon>
        <taxon>Pseudomonadota</taxon>
        <taxon>Alphaproteobacteria</taxon>
        <taxon>Hyphomicrobiales</taxon>
        <taxon>Phyllobacteriaceae</taxon>
        <taxon>Mesorhizobium</taxon>
    </lineage>
</organism>
<comment type="similarity">
    <text evidence="1 2">Belongs to the phD/YefM antitoxin family.</text>
</comment>
<comment type="function">
    <text evidence="2">Antitoxin component of a type II toxin-antitoxin (TA) system.</text>
</comment>
<name>Q981Y1_RHILO</name>
<dbReference type="InterPro" id="IPR006442">
    <property type="entry name" value="Antitoxin_Phd/YefM"/>
</dbReference>
<dbReference type="SUPFAM" id="SSF143120">
    <property type="entry name" value="YefM-like"/>
    <property type="match status" value="1"/>
</dbReference>
<dbReference type="EMBL" id="BA000013">
    <property type="protein sequence ID" value="BAB54578.1"/>
    <property type="molecule type" value="Genomic_DNA"/>
</dbReference>
<accession>Q981Y1</accession>
<dbReference type="InterPro" id="IPR036165">
    <property type="entry name" value="YefM-like_sf"/>
</dbReference>
<proteinExistence type="inferred from homology"/>
<dbReference type="KEGG" id="mlo:msr9189"/>
<dbReference type="RefSeq" id="WP_010915749.1">
    <property type="nucleotide sequence ID" value="NC_002679.1"/>
</dbReference>
<evidence type="ECO:0000313" key="3">
    <source>
        <dbReference type="EMBL" id="BAB54578.1"/>
    </source>
</evidence>
<protein>
    <recommendedName>
        <fullName evidence="2">Antitoxin</fullName>
    </recommendedName>
</protein>
<dbReference type="Proteomes" id="UP000000552">
    <property type="component" value="Plasmid pMLa"/>
</dbReference>
<evidence type="ECO:0000256" key="2">
    <source>
        <dbReference type="RuleBase" id="RU362080"/>
    </source>
</evidence>
<reference evidence="3 4" key="1">
    <citation type="journal article" date="2000" name="DNA Res.">
        <title>Complete genome structure of the nitrogen-fixing symbiotic bacterium Mesorhizobium loti.</title>
        <authorList>
            <person name="Kaneko T."/>
            <person name="Nakamura Y."/>
            <person name="Sato S."/>
            <person name="Asamizu E."/>
            <person name="Kato T."/>
            <person name="Sasamoto S."/>
            <person name="Watanabe A."/>
            <person name="Idesawa K."/>
            <person name="Ishikawa A."/>
            <person name="Kawashima K."/>
            <person name="Kimura T."/>
            <person name="Kishida Y."/>
            <person name="Kiyokawa C."/>
            <person name="Kohara M."/>
            <person name="Matsumoto M."/>
            <person name="Matsuno A."/>
            <person name="Mochizuki Y."/>
            <person name="Nakayama S."/>
            <person name="Nakazaki N."/>
            <person name="Shimpo S."/>
            <person name="Sugimoto M."/>
            <person name="Takeuchi C."/>
            <person name="Yamada M."/>
            <person name="Tabata S."/>
        </authorList>
    </citation>
    <scope>NUCLEOTIDE SEQUENCE [LARGE SCALE GENOMIC DNA]</scope>
    <source>
        <strain evidence="4">LMG 29417 / CECT 9101 / MAFF 303099</strain>
        <plasmid evidence="3 4">pMLa</plasmid>
    </source>
</reference>
<dbReference type="HOGENOM" id="CLU_2719548_0_0_5"/>
<dbReference type="AlphaFoldDB" id="Q981Y1"/>
<evidence type="ECO:0000313" key="4">
    <source>
        <dbReference type="Proteomes" id="UP000000552"/>
    </source>
</evidence>
<evidence type="ECO:0000256" key="1">
    <source>
        <dbReference type="ARBA" id="ARBA00009981"/>
    </source>
</evidence>
<dbReference type="Pfam" id="PF02604">
    <property type="entry name" value="PhdYeFM_antitox"/>
    <property type="match status" value="1"/>
</dbReference>
<dbReference type="Gene3D" id="3.40.1620.10">
    <property type="entry name" value="YefM-like domain"/>
    <property type="match status" value="1"/>
</dbReference>